<evidence type="ECO:0000256" key="1">
    <source>
        <dbReference type="SAM" id="MobiDB-lite"/>
    </source>
</evidence>
<proteinExistence type="predicted"/>
<feature type="compositionally biased region" description="Basic and acidic residues" evidence="1">
    <location>
        <begin position="615"/>
        <end position="630"/>
    </location>
</feature>
<dbReference type="AlphaFoldDB" id="A0A8H7QQ84"/>
<feature type="compositionally biased region" description="Basic and acidic residues" evidence="1">
    <location>
        <begin position="436"/>
        <end position="447"/>
    </location>
</feature>
<evidence type="ECO:0000259" key="3">
    <source>
        <dbReference type="PROSITE" id="PS50200"/>
    </source>
</evidence>
<feature type="region of interest" description="Disordered" evidence="1">
    <location>
        <begin position="537"/>
        <end position="652"/>
    </location>
</feature>
<feature type="region of interest" description="Disordered" evidence="1">
    <location>
        <begin position="1"/>
        <end position="64"/>
    </location>
</feature>
<protein>
    <recommendedName>
        <fullName evidence="6">PH domain-containing protein</fullName>
    </recommendedName>
</protein>
<dbReference type="InterPro" id="IPR011993">
    <property type="entry name" value="PH-like_dom_sf"/>
</dbReference>
<dbReference type="Proteomes" id="UP000603453">
    <property type="component" value="Unassembled WGS sequence"/>
</dbReference>
<dbReference type="GO" id="GO:0007165">
    <property type="term" value="P:signal transduction"/>
    <property type="evidence" value="ECO:0007669"/>
    <property type="project" value="InterPro"/>
</dbReference>
<dbReference type="Pfam" id="PF21989">
    <property type="entry name" value="RA_2"/>
    <property type="match status" value="1"/>
</dbReference>
<evidence type="ECO:0000313" key="4">
    <source>
        <dbReference type="EMBL" id="KAG2195691.1"/>
    </source>
</evidence>
<dbReference type="InterPro" id="IPR001849">
    <property type="entry name" value="PH_domain"/>
</dbReference>
<name>A0A8H7QQ84_9FUNG</name>
<dbReference type="PROSITE" id="PS50200">
    <property type="entry name" value="RA"/>
    <property type="match status" value="1"/>
</dbReference>
<dbReference type="EMBL" id="JAEPRD010000164">
    <property type="protein sequence ID" value="KAG2195691.1"/>
    <property type="molecule type" value="Genomic_DNA"/>
</dbReference>
<feature type="domain" description="PH" evidence="2">
    <location>
        <begin position="281"/>
        <end position="389"/>
    </location>
</feature>
<evidence type="ECO:0000259" key="2">
    <source>
        <dbReference type="PROSITE" id="PS50003"/>
    </source>
</evidence>
<sequence length="652" mass="73772">MSDHQGLTDHERRHRNKQESSSNQDNVPLQIYKTRALPPLHQQQQQQYKYTHEEEEDEASRDDNTCIGSILQRAATARCRPTVMEKPNITQSRSLRSTTGRKPVRDEIVPPVPTQEDEELRFAMQRVWAVLDAETNPQEPAAPVAVATAVAPTTMMPIEGNDMDKSNMVSTGRIQTVPLKTFTTRIYIDDAKNHKVVQLTNLLTTAMVVQYLKKKGLVDQSDEWTLFEIANSHGVERPLRQWEIVLDIVSIWEPDASNALLVKKYSYYYTLTSESIFNKKIPPMHGWLSIEYKKGKWQKRYCFIKDNAIHHAKDNNKGSSTSILCHLGTYDVYTLLSPLKQSPTPFVFAIRAQDRSSMFEREGDYMRCLAVEDQDEMKDWVLSIRGTKSHIQYGYHPNRIMNPLAHISLEASFSADEPALRRHKSTREAASLPKSESTRRVVDEKPIQRSLTRSGTTRGSQRNPTVSTSTGAVEAASSTPLVDTTEESTYVKGSLLAKEELADRHEEPHTLIHIDDRIKFAKGSLLDKKENPLPTTAVAGAAGKMTRSKSVREVSSTTAGATEDQPRRHMSLRRKPTTNNNNKKHHDVPLPNTTTTLSSSSSPPAYSTPNSTLLRLDDTPERFHSRELHGRHVKPLLNFDSNEKPTTTLHRK</sequence>
<gene>
    <name evidence="4" type="ORF">INT47_012912</name>
</gene>
<reference evidence="4" key="1">
    <citation type="submission" date="2020-12" db="EMBL/GenBank/DDBJ databases">
        <title>Metabolic potential, ecology and presence of endohyphal bacteria is reflected in genomic diversity of Mucoromycotina.</title>
        <authorList>
            <person name="Muszewska A."/>
            <person name="Okrasinska A."/>
            <person name="Steczkiewicz K."/>
            <person name="Drgas O."/>
            <person name="Orlowska M."/>
            <person name="Perlinska-Lenart U."/>
            <person name="Aleksandrzak-Piekarczyk T."/>
            <person name="Szatraj K."/>
            <person name="Zielenkiewicz U."/>
            <person name="Pilsyk S."/>
            <person name="Malc E."/>
            <person name="Mieczkowski P."/>
            <person name="Kruszewska J.S."/>
            <person name="Biernat P."/>
            <person name="Pawlowska J."/>
        </authorList>
    </citation>
    <scope>NUCLEOTIDE SEQUENCE</scope>
    <source>
        <strain evidence="4">WA0000017839</strain>
    </source>
</reference>
<dbReference type="InterPro" id="IPR000159">
    <property type="entry name" value="RA_dom"/>
</dbReference>
<feature type="compositionally biased region" description="Basic and acidic residues" evidence="1">
    <location>
        <begin position="1"/>
        <end position="11"/>
    </location>
</feature>
<dbReference type="SUPFAM" id="SSF50729">
    <property type="entry name" value="PH domain-like"/>
    <property type="match status" value="1"/>
</dbReference>
<feature type="compositionally biased region" description="Low complexity" evidence="1">
    <location>
        <begin position="589"/>
        <end position="612"/>
    </location>
</feature>
<comment type="caution">
    <text evidence="4">The sequence shown here is derived from an EMBL/GenBank/DDBJ whole genome shotgun (WGS) entry which is preliminary data.</text>
</comment>
<dbReference type="Gene3D" id="3.10.20.90">
    <property type="entry name" value="Phosphatidylinositol 3-kinase Catalytic Subunit, Chain A, domain 1"/>
    <property type="match status" value="1"/>
</dbReference>
<feature type="compositionally biased region" description="Basic residues" evidence="1">
    <location>
        <begin position="568"/>
        <end position="586"/>
    </location>
</feature>
<feature type="compositionally biased region" description="Polar residues" evidence="1">
    <location>
        <begin position="449"/>
        <end position="482"/>
    </location>
</feature>
<keyword evidence="5" id="KW-1185">Reference proteome</keyword>
<dbReference type="SUPFAM" id="SSF54236">
    <property type="entry name" value="Ubiquitin-like"/>
    <property type="match status" value="1"/>
</dbReference>
<dbReference type="PROSITE" id="PS50003">
    <property type="entry name" value="PH_DOMAIN"/>
    <property type="match status" value="1"/>
</dbReference>
<dbReference type="PANTHER" id="PTHR38700">
    <property type="entry name" value="YALI0E22418P"/>
    <property type="match status" value="1"/>
</dbReference>
<dbReference type="OrthoDB" id="43122at2759"/>
<dbReference type="Pfam" id="PF00169">
    <property type="entry name" value="PH"/>
    <property type="match status" value="1"/>
</dbReference>
<accession>A0A8H7QQ84</accession>
<dbReference type="PANTHER" id="PTHR38700:SF1">
    <property type="entry name" value="PH DOMAIN-CONTAINING PROTEIN"/>
    <property type="match status" value="1"/>
</dbReference>
<evidence type="ECO:0000313" key="5">
    <source>
        <dbReference type="Proteomes" id="UP000603453"/>
    </source>
</evidence>
<dbReference type="SMART" id="SM00233">
    <property type="entry name" value="PH"/>
    <property type="match status" value="1"/>
</dbReference>
<feature type="region of interest" description="Disordered" evidence="1">
    <location>
        <begin position="418"/>
        <end position="488"/>
    </location>
</feature>
<dbReference type="InterPro" id="IPR029071">
    <property type="entry name" value="Ubiquitin-like_domsf"/>
</dbReference>
<feature type="domain" description="Ras-associating" evidence="3">
    <location>
        <begin position="180"/>
        <end position="267"/>
    </location>
</feature>
<evidence type="ECO:0008006" key="6">
    <source>
        <dbReference type="Google" id="ProtNLM"/>
    </source>
</evidence>
<organism evidence="4 5">
    <name type="scientific">Mucor saturninus</name>
    <dbReference type="NCBI Taxonomy" id="64648"/>
    <lineage>
        <taxon>Eukaryota</taxon>
        <taxon>Fungi</taxon>
        <taxon>Fungi incertae sedis</taxon>
        <taxon>Mucoromycota</taxon>
        <taxon>Mucoromycotina</taxon>
        <taxon>Mucoromycetes</taxon>
        <taxon>Mucorales</taxon>
        <taxon>Mucorineae</taxon>
        <taxon>Mucoraceae</taxon>
        <taxon>Mucor</taxon>
    </lineage>
</organism>
<dbReference type="Gene3D" id="2.30.29.30">
    <property type="entry name" value="Pleckstrin-homology domain (PH domain)/Phosphotyrosine-binding domain (PTB)"/>
    <property type="match status" value="1"/>
</dbReference>